<gene>
    <name evidence="2" type="ORF">ACFFIA_20155</name>
</gene>
<evidence type="ECO:0000313" key="2">
    <source>
        <dbReference type="EMBL" id="MFC0529979.1"/>
    </source>
</evidence>
<dbReference type="InterPro" id="IPR002347">
    <property type="entry name" value="SDR_fam"/>
</dbReference>
<dbReference type="InterPro" id="IPR020904">
    <property type="entry name" value="Sc_DH/Rdtase_CS"/>
</dbReference>
<accession>A0ABV6M642</accession>
<dbReference type="Gene3D" id="3.40.50.720">
    <property type="entry name" value="NAD(P)-binding Rossmann-like Domain"/>
    <property type="match status" value="1"/>
</dbReference>
<comment type="caution">
    <text evidence="2">The sequence shown here is derived from an EMBL/GenBank/DDBJ whole genome shotgun (WGS) entry which is preliminary data.</text>
</comment>
<dbReference type="Proteomes" id="UP001589867">
    <property type="component" value="Unassembled WGS sequence"/>
</dbReference>
<protein>
    <submittedName>
        <fullName evidence="2">SDR family oxidoreductase</fullName>
    </submittedName>
</protein>
<dbReference type="NCBIfam" id="NF005559">
    <property type="entry name" value="PRK07231.1"/>
    <property type="match status" value="1"/>
</dbReference>
<organism evidence="2 3">
    <name type="scientific">Phytohabitans kaempferiae</name>
    <dbReference type="NCBI Taxonomy" id="1620943"/>
    <lineage>
        <taxon>Bacteria</taxon>
        <taxon>Bacillati</taxon>
        <taxon>Actinomycetota</taxon>
        <taxon>Actinomycetes</taxon>
        <taxon>Micromonosporales</taxon>
        <taxon>Micromonosporaceae</taxon>
    </lineage>
</organism>
<dbReference type="PRINTS" id="PR00080">
    <property type="entry name" value="SDRFAMILY"/>
</dbReference>
<evidence type="ECO:0000256" key="1">
    <source>
        <dbReference type="ARBA" id="ARBA00006484"/>
    </source>
</evidence>
<comment type="similarity">
    <text evidence="1">Belongs to the short-chain dehydrogenases/reductases (SDR) family.</text>
</comment>
<name>A0ABV6M642_9ACTN</name>
<proteinExistence type="inferred from homology"/>
<dbReference type="PANTHER" id="PTHR43943:SF2">
    <property type="entry name" value="DEHYDROGENASE_REDUCTASE 4"/>
    <property type="match status" value="1"/>
</dbReference>
<dbReference type="EMBL" id="JBHLUH010000039">
    <property type="protein sequence ID" value="MFC0529979.1"/>
    <property type="molecule type" value="Genomic_DNA"/>
</dbReference>
<dbReference type="PRINTS" id="PR00081">
    <property type="entry name" value="GDHRDH"/>
</dbReference>
<evidence type="ECO:0000313" key="3">
    <source>
        <dbReference type="Proteomes" id="UP001589867"/>
    </source>
</evidence>
<dbReference type="PROSITE" id="PS00061">
    <property type="entry name" value="ADH_SHORT"/>
    <property type="match status" value="1"/>
</dbReference>
<dbReference type="Pfam" id="PF13561">
    <property type="entry name" value="adh_short_C2"/>
    <property type="match status" value="1"/>
</dbReference>
<dbReference type="CDD" id="cd05233">
    <property type="entry name" value="SDR_c"/>
    <property type="match status" value="1"/>
</dbReference>
<dbReference type="SUPFAM" id="SSF51735">
    <property type="entry name" value="NAD(P)-binding Rossmann-fold domains"/>
    <property type="match status" value="1"/>
</dbReference>
<reference evidence="2 3" key="1">
    <citation type="submission" date="2024-09" db="EMBL/GenBank/DDBJ databases">
        <authorList>
            <person name="Sun Q."/>
            <person name="Mori K."/>
        </authorList>
    </citation>
    <scope>NUCLEOTIDE SEQUENCE [LARGE SCALE GENOMIC DNA]</scope>
    <source>
        <strain evidence="2 3">TBRC 3947</strain>
    </source>
</reference>
<keyword evidence="3" id="KW-1185">Reference proteome</keyword>
<dbReference type="RefSeq" id="WP_377253058.1">
    <property type="nucleotide sequence ID" value="NZ_JBHLUH010000039.1"/>
</dbReference>
<sequence>MTRRPVQIDHDGKTAIVTGGSRGIGRAVARELVRSGARVLVTGRKRPALEATAAELGPACLWRACHAAAAEDAAECVAFAVEEFGRVDYLVNNAATNPQWGPTIDVPAPLAAKLTEVNQWAPLLWTQLLWRAGMREHGGAVVNVTSIGAFAPSPNTGYYNATKAALDHLTRQLAAELAPAVRVNAVAPGMVDTEMAAAIPEAERARLLDGIPLNRFGSPEDIAAATSFLLSDRAGWLTGHVLVVDGGALVANGRSTS</sequence>
<dbReference type="PANTHER" id="PTHR43943">
    <property type="entry name" value="DEHYDROGENASE/REDUCTASE (SDR FAMILY) MEMBER 4"/>
    <property type="match status" value="1"/>
</dbReference>
<dbReference type="InterPro" id="IPR036291">
    <property type="entry name" value="NAD(P)-bd_dom_sf"/>
</dbReference>